<comment type="caution">
    <text evidence="8">The sequence shown here is derived from an EMBL/GenBank/DDBJ whole genome shotgun (WGS) entry which is preliminary data.</text>
</comment>
<name>A0ABD3HJ18_9MARC</name>
<dbReference type="PANTHER" id="PTHR13019:SF7">
    <property type="entry name" value="GOLGI APPARATUS MEMBRANE PROTEIN TVP23"/>
    <property type="match status" value="1"/>
</dbReference>
<evidence type="ECO:0000256" key="2">
    <source>
        <dbReference type="ARBA" id="ARBA00005467"/>
    </source>
</evidence>
<dbReference type="Pfam" id="PF05832">
    <property type="entry name" value="DUF846"/>
    <property type="match status" value="1"/>
</dbReference>
<dbReference type="AlphaFoldDB" id="A0ABD3HJ18"/>
<accession>A0ABD3HJ18</accession>
<evidence type="ECO:0000256" key="4">
    <source>
        <dbReference type="ARBA" id="ARBA00022989"/>
    </source>
</evidence>
<feature type="region of interest" description="Disordered" evidence="6">
    <location>
        <begin position="266"/>
        <end position="324"/>
    </location>
</feature>
<gene>
    <name evidence="8" type="ORF">R1sor_004482</name>
</gene>
<comment type="subcellular location">
    <subcellularLocation>
        <location evidence="1">Membrane</location>
        <topology evidence="1">Multi-pass membrane protein</topology>
    </subcellularLocation>
</comment>
<keyword evidence="5 7" id="KW-0472">Membrane</keyword>
<reference evidence="8 9" key="1">
    <citation type="submission" date="2024-09" db="EMBL/GenBank/DDBJ databases">
        <title>Chromosome-scale assembly of Riccia sorocarpa.</title>
        <authorList>
            <person name="Paukszto L."/>
        </authorList>
    </citation>
    <scope>NUCLEOTIDE SEQUENCE [LARGE SCALE GENOMIC DNA]</scope>
    <source>
        <strain evidence="8">LP-2024</strain>
        <tissue evidence="8">Aerial parts of the thallus</tissue>
    </source>
</reference>
<keyword evidence="4 7" id="KW-1133">Transmembrane helix</keyword>
<evidence type="ECO:0000313" key="9">
    <source>
        <dbReference type="Proteomes" id="UP001633002"/>
    </source>
</evidence>
<evidence type="ECO:0000256" key="3">
    <source>
        <dbReference type="ARBA" id="ARBA00022692"/>
    </source>
</evidence>
<dbReference type="PANTHER" id="PTHR13019">
    <property type="entry name" value="GOLGI APPARATUS MEMBRANE PROTEIN TVP23"/>
    <property type="match status" value="1"/>
</dbReference>
<organism evidence="8 9">
    <name type="scientific">Riccia sorocarpa</name>
    <dbReference type="NCBI Taxonomy" id="122646"/>
    <lineage>
        <taxon>Eukaryota</taxon>
        <taxon>Viridiplantae</taxon>
        <taxon>Streptophyta</taxon>
        <taxon>Embryophyta</taxon>
        <taxon>Marchantiophyta</taxon>
        <taxon>Marchantiopsida</taxon>
        <taxon>Marchantiidae</taxon>
        <taxon>Marchantiales</taxon>
        <taxon>Ricciaceae</taxon>
        <taxon>Riccia</taxon>
    </lineage>
</organism>
<keyword evidence="3 7" id="KW-0812">Transmembrane</keyword>
<evidence type="ECO:0000256" key="6">
    <source>
        <dbReference type="SAM" id="MobiDB-lite"/>
    </source>
</evidence>
<dbReference type="GO" id="GO:0016020">
    <property type="term" value="C:membrane"/>
    <property type="evidence" value="ECO:0007669"/>
    <property type="project" value="UniProtKB-SubCell"/>
</dbReference>
<comment type="similarity">
    <text evidence="2">Belongs to the TVP23 family.</text>
</comment>
<evidence type="ECO:0008006" key="10">
    <source>
        <dbReference type="Google" id="ProtNLM"/>
    </source>
</evidence>
<dbReference type="EMBL" id="JBJQOH010000003">
    <property type="protein sequence ID" value="KAL3690831.1"/>
    <property type="molecule type" value="Genomic_DNA"/>
</dbReference>
<dbReference type="InterPro" id="IPR008564">
    <property type="entry name" value="TVP23-like"/>
</dbReference>
<protein>
    <recommendedName>
        <fullName evidence="10">Golgi apparatus membrane protein TVP23 homolog</fullName>
    </recommendedName>
</protein>
<evidence type="ECO:0000256" key="5">
    <source>
        <dbReference type="ARBA" id="ARBA00023136"/>
    </source>
</evidence>
<feature type="compositionally biased region" description="Polar residues" evidence="6">
    <location>
        <begin position="281"/>
        <end position="291"/>
    </location>
</feature>
<evidence type="ECO:0000313" key="8">
    <source>
        <dbReference type="EMBL" id="KAL3690831.1"/>
    </source>
</evidence>
<evidence type="ECO:0000256" key="1">
    <source>
        <dbReference type="ARBA" id="ARBA00004141"/>
    </source>
</evidence>
<dbReference type="Proteomes" id="UP001633002">
    <property type="component" value="Unassembled WGS sequence"/>
</dbReference>
<proteinExistence type="inferred from homology"/>
<feature type="transmembrane region" description="Helical" evidence="7">
    <location>
        <begin position="419"/>
        <end position="440"/>
    </location>
</feature>
<feature type="transmembrane region" description="Helical" evidence="7">
    <location>
        <begin position="446"/>
        <end position="464"/>
    </location>
</feature>
<keyword evidence="9" id="KW-1185">Reference proteome</keyword>
<sequence length="505" mass="57339">MVLDLNFPPEQKEGDFLFQWDEDHYHEYRYQGLPWLIRIQRLKDNPAVGFISFRDCALGVEIAVPENVRIRDEGLWRDVPRFEPYNYFKIGPFTNYTMLIQNCIPALIIMKLNPPYFSVIRPQPGITSKACGGESLFQGRRLMRTPSFFPLSTGRPLRGIGPYPESLLSRPARETWRAGSPPQSPQYRANYGLAEGITPKPQPYSTHFEQAGRVSPSSQIHTVNHGQPQALQYQQGHTSSYEQAGWTAQNPKPYTAGYAQAGRAPQNLEPYSKNYGEARGSPQNPQLQPANYRQGGGAPQVTKQQLPATGHEAEPAQNPHPQTQNYKNPMTVFFTVFFKGFAIAFYIFCGWFTSSFVIHFVSVSMLMALDFWTIKNVSGRILVGMRWWNDTDEQGQSTWRFESLDQEALTSMSPNDSWLFWWSLYLTCAIWILFGVIAILKFSFDYFLLVCISLSLCSANIIGYTKCRKDAKQRVQAFAQSAISAGMREAMTGTLTRGFQKTLGI</sequence>
<evidence type="ECO:0000256" key="7">
    <source>
        <dbReference type="SAM" id="Phobius"/>
    </source>
</evidence>